<proteinExistence type="predicted"/>
<dbReference type="HOGENOM" id="CLU_1361785_0_0_1"/>
<dbReference type="EnsemblMetazoa" id="ISCW022891-RA">
    <property type="protein sequence ID" value="ISCW022891-PA"/>
    <property type="gene ID" value="ISCW022891"/>
</dbReference>
<dbReference type="EMBL" id="ABJB010010330">
    <property type="status" value="NOT_ANNOTATED_CDS"/>
    <property type="molecule type" value="Genomic_DNA"/>
</dbReference>
<organism>
    <name type="scientific">Ixodes scapularis</name>
    <name type="common">Black-legged tick</name>
    <name type="synonym">Deer tick</name>
    <dbReference type="NCBI Taxonomy" id="6945"/>
    <lineage>
        <taxon>Eukaryota</taxon>
        <taxon>Metazoa</taxon>
        <taxon>Ecdysozoa</taxon>
        <taxon>Arthropoda</taxon>
        <taxon>Chelicerata</taxon>
        <taxon>Arachnida</taxon>
        <taxon>Acari</taxon>
        <taxon>Parasitiformes</taxon>
        <taxon>Ixodida</taxon>
        <taxon>Ixodoidea</taxon>
        <taxon>Ixodidae</taxon>
        <taxon>Ixodinae</taxon>
        <taxon>Ixodes</taxon>
    </lineage>
</organism>
<dbReference type="EMBL" id="ABJB010353376">
    <property type="status" value="NOT_ANNOTATED_CDS"/>
    <property type="molecule type" value="Genomic_DNA"/>
</dbReference>
<dbReference type="AlphaFoldDB" id="B7QD62"/>
<dbReference type="InParanoid" id="B7QD62"/>
<evidence type="ECO:0000313" key="3">
    <source>
        <dbReference type="EnsemblMetazoa" id="ISCW022891-PA"/>
    </source>
</evidence>
<keyword evidence="4" id="KW-1185">Reference proteome</keyword>
<dbReference type="EMBL" id="ABJB010202726">
    <property type="status" value="NOT_ANNOTATED_CDS"/>
    <property type="molecule type" value="Genomic_DNA"/>
</dbReference>
<dbReference type="EMBL" id="ABJB010867942">
    <property type="status" value="NOT_ANNOTATED_CDS"/>
    <property type="molecule type" value="Genomic_DNA"/>
</dbReference>
<reference evidence="3" key="2">
    <citation type="submission" date="2020-05" db="UniProtKB">
        <authorList>
            <consortium name="EnsemblMetazoa"/>
        </authorList>
    </citation>
    <scope>IDENTIFICATION</scope>
    <source>
        <strain evidence="3">wikel</strain>
    </source>
</reference>
<name>B7QD62_IXOSC</name>
<evidence type="ECO:0000313" key="2">
    <source>
        <dbReference type="EMBL" id="EEC16784.1"/>
    </source>
</evidence>
<dbReference type="PaxDb" id="6945-B7QD62"/>
<evidence type="ECO:0000256" key="1">
    <source>
        <dbReference type="SAM" id="MobiDB-lite"/>
    </source>
</evidence>
<dbReference type="EMBL" id="DS911299">
    <property type="protein sequence ID" value="EEC16784.1"/>
    <property type="molecule type" value="Genomic_DNA"/>
</dbReference>
<feature type="region of interest" description="Disordered" evidence="1">
    <location>
        <begin position="139"/>
        <end position="171"/>
    </location>
</feature>
<protein>
    <submittedName>
        <fullName evidence="2 3">Uncharacterized protein</fullName>
    </submittedName>
</protein>
<dbReference type="VEuPathDB" id="VectorBase:ISCW022891"/>
<accession>B7QD62</accession>
<evidence type="ECO:0000313" key="4">
    <source>
        <dbReference type="Proteomes" id="UP000001555"/>
    </source>
</evidence>
<reference evidence="2 4" key="1">
    <citation type="submission" date="2008-03" db="EMBL/GenBank/DDBJ databases">
        <title>Annotation of Ixodes scapularis.</title>
        <authorList>
            <consortium name="Ixodes scapularis Genome Project Consortium"/>
            <person name="Caler E."/>
            <person name="Hannick L.I."/>
            <person name="Bidwell S."/>
            <person name="Joardar V."/>
            <person name="Thiagarajan M."/>
            <person name="Amedeo P."/>
            <person name="Galinsky K.J."/>
            <person name="Schobel S."/>
            <person name="Inman J."/>
            <person name="Hostetler J."/>
            <person name="Miller J."/>
            <person name="Hammond M."/>
            <person name="Megy K."/>
            <person name="Lawson D."/>
            <person name="Kodira C."/>
            <person name="Sutton G."/>
            <person name="Meyer J."/>
            <person name="Hill C.A."/>
            <person name="Birren B."/>
            <person name="Nene V."/>
            <person name="Collins F."/>
            <person name="Alarcon-Chaidez F."/>
            <person name="Wikel S."/>
            <person name="Strausberg R."/>
        </authorList>
    </citation>
    <scope>NUCLEOTIDE SEQUENCE [LARGE SCALE GENOMIC DNA]</scope>
    <source>
        <strain evidence="4">Wikel</strain>
        <strain evidence="2">Wikel colony</strain>
    </source>
</reference>
<dbReference type="Proteomes" id="UP000001555">
    <property type="component" value="Unassembled WGS sequence"/>
</dbReference>
<sequence>MVKKGADEGADTVRKVEPLKNAQNSFVVHVVVVCTVYIRGDEPAYTVGAAVHERHSRQMFQAVLGTQARPKFNLGWVVLSKVLEPQNDAWPPYIQGACIESGYVPEHEDCIQGVQKPPLGQLFHIQLRKGHYPIRRQSVLKPGSVGPTSANKEAGGGNEGPPAARPPGSIAGTTTTAVLKCGDLELLYARATGDVEFNHGV</sequence>
<gene>
    <name evidence="2" type="ORF">IscW_ISCW022891</name>
</gene>